<accession>A0ABW3LHY6</accession>
<dbReference type="RefSeq" id="WP_390358792.1">
    <property type="nucleotide sequence ID" value="NZ_JBHTKJ010000003.1"/>
</dbReference>
<dbReference type="Gene3D" id="1.10.287.950">
    <property type="entry name" value="Methyl-accepting chemotaxis protein"/>
    <property type="match status" value="1"/>
</dbReference>
<dbReference type="InterPro" id="IPR004089">
    <property type="entry name" value="MCPsignal_dom"/>
</dbReference>
<evidence type="ECO:0000259" key="13">
    <source>
        <dbReference type="PROSITE" id="PS50885"/>
    </source>
</evidence>
<feature type="transmembrane region" description="Helical" evidence="11">
    <location>
        <begin position="221"/>
        <end position="242"/>
    </location>
</feature>
<evidence type="ECO:0000313" key="14">
    <source>
        <dbReference type="EMBL" id="MFD1037049.1"/>
    </source>
</evidence>
<dbReference type="Pfam" id="PF00672">
    <property type="entry name" value="HAMP"/>
    <property type="match status" value="1"/>
</dbReference>
<keyword evidence="6 11" id="KW-1133">Transmembrane helix</keyword>
<comment type="similarity">
    <text evidence="9">Belongs to the methyl-accepting chemotaxis (MCP) protein family.</text>
</comment>
<dbReference type="Pfam" id="PF02743">
    <property type="entry name" value="dCache_1"/>
    <property type="match status" value="1"/>
</dbReference>
<keyword evidence="2" id="KW-1003">Cell membrane</keyword>
<gene>
    <name evidence="14" type="ORF">ACFQ3N_01230</name>
</gene>
<sequence>MLFTNTENVVHRFSENDLFTSYDPESRDLIHNYLRETREANDFISNVYAGIDKSADMIIPDSETDANVDPRSNIWFKNAKEAKGEIVWTEPYIDSVTKEKIITAAKAFYENDQFVGVVAADIFAETLIEMTTNIKVGKSGYAMIIDQSGSFVAHPDGTLIGTGADDQAFYNSLRQEGSSGVIEYSEDNETNILGYTTNTRTGWIIGETVPVKDFQEEANKIIPPIVITLVIVILFAVIVSYVTSKRITKPIKTLESTMKEVENGNLLARANIKSTNEIGQLSLSFENMLQQMRLMMVKIKELSNNVSDASQTLVASAEENTASSNEVAETMGQIATGAGEQSEMMEENAVATEKLSNLIQQIEEYNQNVYNEAKLMSEASEKGSETVTKLRKQSQETGEMTDEVVQAINTLDDKSTNVHTIVTKITEIANQTNLLALNAAIEAARAGEHGKGFAVVANEVRKLAEQSENALGDISSLIEEMQTETKNTAALIGKTNNVIQMQSQSVNETEHAFTAIKENILTNNQLTKKVMDVMETIISQEKIISGNTQNITSISEETAAGTEEVSASVEQQTASMEQLNHLAEKLETYSVEMQEQVDKFRIEE</sequence>
<dbReference type="InterPro" id="IPR033479">
    <property type="entry name" value="dCache_1"/>
</dbReference>
<dbReference type="Pfam" id="PF00015">
    <property type="entry name" value="MCPsignal"/>
    <property type="match status" value="1"/>
</dbReference>
<evidence type="ECO:0000313" key="15">
    <source>
        <dbReference type="Proteomes" id="UP001597040"/>
    </source>
</evidence>
<feature type="domain" description="HAMP" evidence="13">
    <location>
        <begin position="245"/>
        <end position="297"/>
    </location>
</feature>
<evidence type="ECO:0000256" key="1">
    <source>
        <dbReference type="ARBA" id="ARBA00004651"/>
    </source>
</evidence>
<keyword evidence="7 11" id="KW-0472">Membrane</keyword>
<evidence type="ECO:0000256" key="3">
    <source>
        <dbReference type="ARBA" id="ARBA00022481"/>
    </source>
</evidence>
<evidence type="ECO:0000256" key="8">
    <source>
        <dbReference type="ARBA" id="ARBA00023224"/>
    </source>
</evidence>
<dbReference type="SUPFAM" id="SSF103190">
    <property type="entry name" value="Sensory domain-like"/>
    <property type="match status" value="1"/>
</dbReference>
<keyword evidence="5 11" id="KW-0812">Transmembrane</keyword>
<keyword evidence="3" id="KW-0488">Methylation</keyword>
<dbReference type="SMART" id="SM00304">
    <property type="entry name" value="HAMP"/>
    <property type="match status" value="2"/>
</dbReference>
<name>A0ABW3LHY6_9BACI</name>
<dbReference type="Proteomes" id="UP001597040">
    <property type="component" value="Unassembled WGS sequence"/>
</dbReference>
<organism evidence="14 15">
    <name type="scientific">Virgibacillus byunsanensis</name>
    <dbReference type="NCBI Taxonomy" id="570945"/>
    <lineage>
        <taxon>Bacteria</taxon>
        <taxon>Bacillati</taxon>
        <taxon>Bacillota</taxon>
        <taxon>Bacilli</taxon>
        <taxon>Bacillales</taxon>
        <taxon>Bacillaceae</taxon>
        <taxon>Virgibacillus</taxon>
    </lineage>
</organism>
<dbReference type="InterPro" id="IPR029151">
    <property type="entry name" value="Sensor-like_sf"/>
</dbReference>
<evidence type="ECO:0000256" key="10">
    <source>
        <dbReference type="PROSITE-ProRule" id="PRU00284"/>
    </source>
</evidence>
<dbReference type="InterPro" id="IPR003660">
    <property type="entry name" value="HAMP_dom"/>
</dbReference>
<evidence type="ECO:0000256" key="11">
    <source>
        <dbReference type="SAM" id="Phobius"/>
    </source>
</evidence>
<dbReference type="EMBL" id="JBHTKJ010000003">
    <property type="protein sequence ID" value="MFD1037049.1"/>
    <property type="molecule type" value="Genomic_DNA"/>
</dbReference>
<dbReference type="SUPFAM" id="SSF58104">
    <property type="entry name" value="Methyl-accepting chemotaxis protein (MCP) signaling domain"/>
    <property type="match status" value="1"/>
</dbReference>
<evidence type="ECO:0000259" key="12">
    <source>
        <dbReference type="PROSITE" id="PS50111"/>
    </source>
</evidence>
<keyword evidence="15" id="KW-1185">Reference proteome</keyword>
<evidence type="ECO:0000256" key="2">
    <source>
        <dbReference type="ARBA" id="ARBA00022475"/>
    </source>
</evidence>
<comment type="subcellular location">
    <subcellularLocation>
        <location evidence="1">Cell membrane</location>
        <topology evidence="1">Multi-pass membrane protein</topology>
    </subcellularLocation>
</comment>
<protein>
    <submittedName>
        <fullName evidence="14">Methyl-accepting chemotaxis protein</fullName>
    </submittedName>
</protein>
<reference evidence="15" key="1">
    <citation type="journal article" date="2019" name="Int. J. Syst. Evol. Microbiol.">
        <title>The Global Catalogue of Microorganisms (GCM) 10K type strain sequencing project: providing services to taxonomists for standard genome sequencing and annotation.</title>
        <authorList>
            <consortium name="The Broad Institute Genomics Platform"/>
            <consortium name="The Broad Institute Genome Sequencing Center for Infectious Disease"/>
            <person name="Wu L."/>
            <person name="Ma J."/>
        </authorList>
    </citation>
    <scope>NUCLEOTIDE SEQUENCE [LARGE SCALE GENOMIC DNA]</scope>
    <source>
        <strain evidence="15">CCUG 56754</strain>
    </source>
</reference>
<evidence type="ECO:0000256" key="4">
    <source>
        <dbReference type="ARBA" id="ARBA00022500"/>
    </source>
</evidence>
<dbReference type="Gene3D" id="3.30.450.20">
    <property type="entry name" value="PAS domain"/>
    <property type="match status" value="2"/>
</dbReference>
<dbReference type="PROSITE" id="PS50111">
    <property type="entry name" value="CHEMOTAXIS_TRANSDUC_2"/>
    <property type="match status" value="1"/>
</dbReference>
<dbReference type="CDD" id="cd12912">
    <property type="entry name" value="PDC2_MCP_like"/>
    <property type="match status" value="1"/>
</dbReference>
<evidence type="ECO:0000256" key="5">
    <source>
        <dbReference type="ARBA" id="ARBA00022692"/>
    </source>
</evidence>
<dbReference type="CDD" id="cd06225">
    <property type="entry name" value="HAMP"/>
    <property type="match status" value="1"/>
</dbReference>
<dbReference type="SMART" id="SM00283">
    <property type="entry name" value="MA"/>
    <property type="match status" value="1"/>
</dbReference>
<evidence type="ECO:0000256" key="7">
    <source>
        <dbReference type="ARBA" id="ARBA00023136"/>
    </source>
</evidence>
<evidence type="ECO:0000256" key="9">
    <source>
        <dbReference type="ARBA" id="ARBA00029447"/>
    </source>
</evidence>
<dbReference type="PANTHER" id="PTHR32089">
    <property type="entry name" value="METHYL-ACCEPTING CHEMOTAXIS PROTEIN MCPB"/>
    <property type="match status" value="1"/>
</dbReference>
<dbReference type="Gene3D" id="6.10.340.10">
    <property type="match status" value="1"/>
</dbReference>
<proteinExistence type="inferred from homology"/>
<dbReference type="PANTHER" id="PTHR32089:SF114">
    <property type="entry name" value="METHYL-ACCEPTING CHEMOTAXIS PROTEIN MCPB"/>
    <property type="match status" value="1"/>
</dbReference>
<feature type="domain" description="Methyl-accepting transducer" evidence="12">
    <location>
        <begin position="316"/>
        <end position="573"/>
    </location>
</feature>
<comment type="caution">
    <text evidence="14">The sequence shown here is derived from an EMBL/GenBank/DDBJ whole genome shotgun (WGS) entry which is preliminary data.</text>
</comment>
<keyword evidence="4" id="KW-0145">Chemotaxis</keyword>
<dbReference type="PROSITE" id="PS50885">
    <property type="entry name" value="HAMP"/>
    <property type="match status" value="1"/>
</dbReference>
<dbReference type="CDD" id="cd12913">
    <property type="entry name" value="PDC1_MCP_like"/>
    <property type="match status" value="1"/>
</dbReference>
<evidence type="ECO:0000256" key="6">
    <source>
        <dbReference type="ARBA" id="ARBA00022989"/>
    </source>
</evidence>
<keyword evidence="8 10" id="KW-0807">Transducer</keyword>